<keyword evidence="6" id="KW-0804">Transcription</keyword>
<gene>
    <name evidence="10" type="ORF">MCOO_42310</name>
</gene>
<dbReference type="InterPro" id="IPR004294">
    <property type="entry name" value="Carotenoid_Oase"/>
</dbReference>
<dbReference type="GO" id="GO:0016121">
    <property type="term" value="P:carotene catabolic process"/>
    <property type="evidence" value="ECO:0007669"/>
    <property type="project" value="TreeGrafter"/>
</dbReference>
<dbReference type="KEGG" id="mcoo:MCOO_42310"/>
<dbReference type="InterPro" id="IPR027383">
    <property type="entry name" value="Znf_put"/>
</dbReference>
<dbReference type="InterPro" id="IPR041916">
    <property type="entry name" value="Anti_sigma_zinc_sf"/>
</dbReference>
<evidence type="ECO:0000256" key="2">
    <source>
        <dbReference type="ARBA" id="ARBA00022723"/>
    </source>
</evidence>
<comment type="cofactor">
    <cofactor evidence="7 8">
        <name>Fe(2+)</name>
        <dbReference type="ChEBI" id="CHEBI:29033"/>
    </cofactor>
    <text evidence="7 8">Binds 1 Fe(2+) ion per subunit.</text>
</comment>
<dbReference type="Pfam" id="PF13490">
    <property type="entry name" value="zf-HC2"/>
    <property type="match status" value="1"/>
</dbReference>
<dbReference type="PANTHER" id="PTHR10543:SF89">
    <property type="entry name" value="CAROTENOID 9,10(9',10')-CLEAVAGE DIOXYGENASE 1"/>
    <property type="match status" value="1"/>
</dbReference>
<dbReference type="GO" id="GO:0010436">
    <property type="term" value="F:carotenoid dioxygenase activity"/>
    <property type="evidence" value="ECO:0007669"/>
    <property type="project" value="TreeGrafter"/>
</dbReference>
<dbReference type="AlphaFoldDB" id="A0A7I7L2R2"/>
<proteinExistence type="inferred from homology"/>
<name>A0A7I7L2R2_9MYCO</name>
<feature type="binding site" evidence="7">
    <location>
        <position position="269"/>
    </location>
    <ligand>
        <name>Fe cation</name>
        <dbReference type="ChEBI" id="CHEBI:24875"/>
        <note>catalytic</note>
    </ligand>
</feature>
<dbReference type="EMBL" id="AP022569">
    <property type="protein sequence ID" value="BBX48216.1"/>
    <property type="molecule type" value="Genomic_DNA"/>
</dbReference>
<dbReference type="RefSeq" id="WP_163779834.1">
    <property type="nucleotide sequence ID" value="NZ_AP022569.1"/>
</dbReference>
<evidence type="ECO:0000256" key="4">
    <source>
        <dbReference type="ARBA" id="ARBA00023004"/>
    </source>
</evidence>
<organism evidence="10 11">
    <name type="scientific">Mycobacterium cookii</name>
    <dbReference type="NCBI Taxonomy" id="1775"/>
    <lineage>
        <taxon>Bacteria</taxon>
        <taxon>Bacillati</taxon>
        <taxon>Actinomycetota</taxon>
        <taxon>Actinomycetes</taxon>
        <taxon>Mycobacteriales</taxon>
        <taxon>Mycobacteriaceae</taxon>
        <taxon>Mycobacterium</taxon>
    </lineage>
</organism>
<evidence type="ECO:0000259" key="9">
    <source>
        <dbReference type="Pfam" id="PF13490"/>
    </source>
</evidence>
<feature type="binding site" evidence="7">
    <location>
        <position position="549"/>
    </location>
    <ligand>
        <name>Fe cation</name>
        <dbReference type="ChEBI" id="CHEBI:24875"/>
        <note>catalytic</note>
    </ligand>
</feature>
<dbReference type="GO" id="GO:0046872">
    <property type="term" value="F:metal ion binding"/>
    <property type="evidence" value="ECO:0007669"/>
    <property type="project" value="UniProtKB-KW"/>
</dbReference>
<dbReference type="Pfam" id="PF03055">
    <property type="entry name" value="RPE65"/>
    <property type="match status" value="1"/>
</dbReference>
<dbReference type="EC" id="1.13.11.-" evidence="8"/>
<evidence type="ECO:0000313" key="10">
    <source>
        <dbReference type="EMBL" id="BBX48216.1"/>
    </source>
</evidence>
<dbReference type="Proteomes" id="UP000465866">
    <property type="component" value="Chromosome"/>
</dbReference>
<evidence type="ECO:0000256" key="8">
    <source>
        <dbReference type="RuleBase" id="RU364048"/>
    </source>
</evidence>
<keyword evidence="5" id="KW-0805">Transcription regulation</keyword>
<accession>A0A7I7L2R2</accession>
<evidence type="ECO:0000256" key="3">
    <source>
        <dbReference type="ARBA" id="ARBA00023002"/>
    </source>
</evidence>
<keyword evidence="3 8" id="KW-0560">Oxidoreductase</keyword>
<reference evidence="10 11" key="1">
    <citation type="journal article" date="2019" name="Emerg. Microbes Infect.">
        <title>Comprehensive subspecies identification of 175 nontuberculous mycobacteria species based on 7547 genomic profiles.</title>
        <authorList>
            <person name="Matsumoto Y."/>
            <person name="Kinjo T."/>
            <person name="Motooka D."/>
            <person name="Nabeya D."/>
            <person name="Jung N."/>
            <person name="Uechi K."/>
            <person name="Horii T."/>
            <person name="Iida T."/>
            <person name="Fujita J."/>
            <person name="Nakamura S."/>
        </authorList>
    </citation>
    <scope>NUCLEOTIDE SEQUENCE [LARGE SCALE GENOMIC DNA]</scope>
    <source>
        <strain evidence="10 11">JCM 12404</strain>
    </source>
</reference>
<keyword evidence="11" id="KW-1185">Reference proteome</keyword>
<protein>
    <recommendedName>
        <fullName evidence="8">Dioxygenase</fullName>
        <ecNumber evidence="8">1.13.11.-</ecNumber>
    </recommendedName>
</protein>
<feature type="domain" description="Putative zinc-finger" evidence="9">
    <location>
        <begin position="28"/>
        <end position="53"/>
    </location>
</feature>
<evidence type="ECO:0000313" key="11">
    <source>
        <dbReference type="Proteomes" id="UP000465866"/>
    </source>
</evidence>
<dbReference type="Gene3D" id="1.10.10.1320">
    <property type="entry name" value="Anti-sigma factor, zinc-finger domain"/>
    <property type="match status" value="1"/>
</dbReference>
<evidence type="ECO:0000256" key="1">
    <source>
        <dbReference type="ARBA" id="ARBA00006787"/>
    </source>
</evidence>
<evidence type="ECO:0000256" key="5">
    <source>
        <dbReference type="ARBA" id="ARBA00023015"/>
    </source>
</evidence>
<sequence>MTESRNGRIPGHGDTPPGADDYAMWDAAYVLGALSDADRREFEAHLSGCGSCRDAVAELGSVTTLLTMVDFDEVVADEPIAAPPCPDLLTPLLAKADQRLAAVADRVQRPPAMATAATVDARTVFGVFRTGNYTPVHDELTEFDLPVEGSIPAELNGWYLRNGPNPRAGDGHWCVGDGMVHGIRLENGRAAWYRNRWVRTESFDDPAPPYNDDGSRNLHSSIANTHVVRHAGRTLALMEFSLPYEISNDLKTLGAFDFGGMLADSMTAHPKICPTTGEMHFFGSGNLFEPHVTYHRADADGTLTVSRPLEVPALTLMHDFALTESHVVFLDLPLLFNLDVALRQPYRRDLPYRWDDRYQARLGVLRRDDPYGPVRWFDVDPCFVFHIANAYDSGGSVVLEVLRYPEMWRDSSEFGVDAALWRWKVNLDGGAVEESQIDDRGVEFPRVDDRLVGAAARYSVAVGSGALVRYDLRRDSATEHRFNGGSGVPGEAVFAPAVGHVDELAGWYLTYVYDPVTDGSDLVVIDASNFEADPVARIRLPRRVPHGFHGNWIAD</sequence>
<feature type="binding site" evidence="7">
    <location>
        <position position="318"/>
    </location>
    <ligand>
        <name>Fe cation</name>
        <dbReference type="ChEBI" id="CHEBI:24875"/>
        <note>catalytic</note>
    </ligand>
</feature>
<keyword evidence="4 7" id="KW-0408">Iron</keyword>
<dbReference type="PANTHER" id="PTHR10543">
    <property type="entry name" value="BETA-CAROTENE DIOXYGENASE"/>
    <property type="match status" value="1"/>
</dbReference>
<keyword evidence="8" id="KW-0223">Dioxygenase</keyword>
<keyword evidence="2 7" id="KW-0479">Metal-binding</keyword>
<feature type="binding site" evidence="7">
    <location>
        <position position="386"/>
    </location>
    <ligand>
        <name>Fe cation</name>
        <dbReference type="ChEBI" id="CHEBI:24875"/>
        <note>catalytic</note>
    </ligand>
</feature>
<evidence type="ECO:0000256" key="6">
    <source>
        <dbReference type="ARBA" id="ARBA00023163"/>
    </source>
</evidence>
<evidence type="ECO:0000256" key="7">
    <source>
        <dbReference type="PIRSR" id="PIRSR604294-1"/>
    </source>
</evidence>
<comment type="similarity">
    <text evidence="1 8">Belongs to the carotenoid oxygenase family.</text>
</comment>